<sequence>MCQTSTTTIMWKCGHTTTEFVSTSYCQRAQQSRRPCQPPRMVPMGSTRRQIKCPPCRIR</sequence>
<proteinExistence type="predicted"/>
<dbReference type="AlphaFoldDB" id="A0A8K0PC27"/>
<protein>
    <submittedName>
        <fullName evidence="1">Uncharacterized protein</fullName>
    </submittedName>
</protein>
<name>A0A8K0PC27_9PEZI</name>
<dbReference type="Proteomes" id="UP000809789">
    <property type="component" value="Unassembled WGS sequence"/>
</dbReference>
<evidence type="ECO:0000313" key="2">
    <source>
        <dbReference type="Proteomes" id="UP000809789"/>
    </source>
</evidence>
<gene>
    <name evidence="1" type="ORF">KVT40_008078</name>
</gene>
<reference evidence="1" key="1">
    <citation type="submission" date="2021-07" db="EMBL/GenBank/DDBJ databases">
        <title>Elsinoe batatas strain:CRI-CJ2 Genome sequencing and assembly.</title>
        <authorList>
            <person name="Huang L."/>
        </authorList>
    </citation>
    <scope>NUCLEOTIDE SEQUENCE</scope>
    <source>
        <strain evidence="1">CRI-CJ2</strain>
    </source>
</reference>
<organism evidence="1 2">
    <name type="scientific">Elsinoe batatas</name>
    <dbReference type="NCBI Taxonomy" id="2601811"/>
    <lineage>
        <taxon>Eukaryota</taxon>
        <taxon>Fungi</taxon>
        <taxon>Dikarya</taxon>
        <taxon>Ascomycota</taxon>
        <taxon>Pezizomycotina</taxon>
        <taxon>Dothideomycetes</taxon>
        <taxon>Dothideomycetidae</taxon>
        <taxon>Myriangiales</taxon>
        <taxon>Elsinoaceae</taxon>
        <taxon>Elsinoe</taxon>
    </lineage>
</organism>
<evidence type="ECO:0000313" key="1">
    <source>
        <dbReference type="EMBL" id="KAG8623102.1"/>
    </source>
</evidence>
<comment type="caution">
    <text evidence="1">The sequence shown here is derived from an EMBL/GenBank/DDBJ whole genome shotgun (WGS) entry which is preliminary data.</text>
</comment>
<dbReference type="EMBL" id="JAESVG020000010">
    <property type="protein sequence ID" value="KAG8623102.1"/>
    <property type="molecule type" value="Genomic_DNA"/>
</dbReference>
<accession>A0A8K0PC27</accession>
<keyword evidence="2" id="KW-1185">Reference proteome</keyword>